<reference evidence="2 3" key="1">
    <citation type="journal article" date="2000" name="Nature">
        <title>The complete sequence of the mucosal pathogen Ureaplasma urealyticum.</title>
        <authorList>
            <person name="Glass J.I."/>
            <person name="Lefkowitz E.J."/>
            <person name="Glass J.S."/>
            <person name="Heiner C.R."/>
            <person name="Chen E.Y."/>
            <person name="Cassell G.H."/>
        </authorList>
    </citation>
    <scope>NUCLEOTIDE SEQUENCE [LARGE SCALE GENOMIC DNA]</scope>
    <source>
        <strain evidence="2 3">ATCC 700970</strain>
    </source>
</reference>
<keyword evidence="3" id="KW-1185">Reference proteome</keyword>
<evidence type="ECO:0000259" key="1">
    <source>
        <dbReference type="Pfam" id="PF03235"/>
    </source>
</evidence>
<dbReference type="PANTHER" id="PTHR37292:SF2">
    <property type="entry name" value="DUF262 DOMAIN-CONTAINING PROTEIN"/>
    <property type="match status" value="1"/>
</dbReference>
<evidence type="ECO:0000313" key="3">
    <source>
        <dbReference type="Proteomes" id="UP000000423"/>
    </source>
</evidence>
<dbReference type="KEGG" id="uur:UU090"/>
<dbReference type="EnsemblBacteria" id="AAF30496">
    <property type="protein sequence ID" value="AAF30496"/>
    <property type="gene ID" value="UU090"/>
</dbReference>
<sequence length="584" mass="67696">MLAHFFNIFNLRRGELIMANEYYNMCALDALKFVKNRNMLLPDIQREYVWDTTDIEKLFESIVDDYPVGSCIFWKTNKKVLNDEKPNLYYFISKYKQGVTKNEKAPEFVSDETDYYIVLDGQQRITSLNIALFGSFTSKKKGKGYSVKNSKSWVERELYYNLSFYDSNELDDENPIKRFVFLSEEEAKNGNYYKVKQIVKSDNLTDYVDTISNFNKNVKTDLMCLYRRIMEASATSVIHYYCIAENTYDEALDIFVRVNSTGRKLSKSDLLFSTLIDGWKEGKENIDTLLSDLNSAGDGFSFTRDYLMRLALVLVDANTNLKIDSLTSKTIKEIRDNWQKIKKALEKLSELLVSIGMCDENMTSYNATIPLAYYFYKGGKIDTAESKKEARKFLAVSMSKGLFGVASNDSLNQSRTALKSVNEKTPFSLTLFSSITLTGNRTFTASKDDIEYWLTKFEKGKNTFIILSLLYPNLKLSQVEFHQDHCHPYTSFDDKNIKKLGLTEDKIKEWQFKRNLIPNLQFLAGKENESKNKRPLSNWVKDGNTFEYRPENVSLELSNFDKFFNERKSLIKNKLLDIFGLKAN</sequence>
<gene>
    <name evidence="2" type="ordered locus">UU090</name>
</gene>
<dbReference type="AlphaFoldDB" id="Q9PR54"/>
<dbReference type="HOGENOM" id="CLU_034828_2_0_14"/>
<name>Q9PR54_UREPA</name>
<dbReference type="PANTHER" id="PTHR37292">
    <property type="entry name" value="VNG6097C"/>
    <property type="match status" value="1"/>
</dbReference>
<organism evidence="2 3">
    <name type="scientific">Ureaplasma parvum serovar 3 (strain ATCC 700970)</name>
    <dbReference type="NCBI Taxonomy" id="273119"/>
    <lineage>
        <taxon>Bacteria</taxon>
        <taxon>Bacillati</taxon>
        <taxon>Mycoplasmatota</taxon>
        <taxon>Mycoplasmoidales</taxon>
        <taxon>Mycoplasmoidaceae</taxon>
        <taxon>Ureaplasma</taxon>
    </lineage>
</organism>
<proteinExistence type="predicted"/>
<protein>
    <submittedName>
        <fullName evidence="2">Conserved hypothetical</fullName>
    </submittedName>
</protein>
<dbReference type="EMBL" id="AF222894">
    <property type="protein sequence ID" value="AAF30496.1"/>
    <property type="molecule type" value="Genomic_DNA"/>
</dbReference>
<accession>Q9PR54</accession>
<dbReference type="Proteomes" id="UP000000423">
    <property type="component" value="Chromosome"/>
</dbReference>
<dbReference type="eggNOG" id="COG1479">
    <property type="taxonomic scope" value="Bacteria"/>
</dbReference>
<evidence type="ECO:0000313" key="2">
    <source>
        <dbReference type="EMBL" id="AAF30496.1"/>
    </source>
</evidence>
<dbReference type="STRING" id="273119.UU090"/>
<dbReference type="Pfam" id="PF03235">
    <property type="entry name" value="GmrSD_N"/>
    <property type="match status" value="1"/>
</dbReference>
<dbReference type="InterPro" id="IPR004919">
    <property type="entry name" value="GmrSD_N"/>
</dbReference>
<feature type="domain" description="GmrSD restriction endonucleases N-terminal" evidence="1">
    <location>
        <begin position="34"/>
        <end position="275"/>
    </location>
</feature>